<feature type="domain" description="HD" evidence="2">
    <location>
        <begin position="59"/>
        <end position="257"/>
    </location>
</feature>
<dbReference type="InterPro" id="IPR026875">
    <property type="entry name" value="PHydrolase_assoc_dom"/>
</dbReference>
<reference evidence="3 4" key="2">
    <citation type="journal article" date="2016" name="Int. J. Syst. Evol. Microbiol.">
        <title>Flavisolibacter tropicus sp. nov., isolated from tropical soil.</title>
        <authorList>
            <person name="Lee J.J."/>
            <person name="Kang M.S."/>
            <person name="Kim G.S."/>
            <person name="Lee C.S."/>
            <person name="Lim S."/>
            <person name="Lee J."/>
            <person name="Roh S.H."/>
            <person name="Kang H."/>
            <person name="Ha J.M."/>
            <person name="Bae S."/>
            <person name="Jung H.Y."/>
            <person name="Kim M.K."/>
        </authorList>
    </citation>
    <scope>NUCLEOTIDE SEQUENCE [LARGE SCALE GENOMIC DNA]</scope>
    <source>
        <strain evidence="3 4">LCS9</strain>
    </source>
</reference>
<dbReference type="InterPro" id="IPR006261">
    <property type="entry name" value="dGTPase"/>
</dbReference>
<dbReference type="AlphaFoldDB" id="A0A172U212"/>
<dbReference type="SMART" id="SM00471">
    <property type="entry name" value="HDc"/>
    <property type="match status" value="1"/>
</dbReference>
<protein>
    <submittedName>
        <fullName evidence="3">Deoxyguanosinetriphosphate triphosphohydrolase</fullName>
    </submittedName>
</protein>
<name>A0A172U212_9BACT</name>
<dbReference type="InterPro" id="IPR006674">
    <property type="entry name" value="HD_domain"/>
</dbReference>
<evidence type="ECO:0000259" key="2">
    <source>
        <dbReference type="PROSITE" id="PS51831"/>
    </source>
</evidence>
<dbReference type="InterPro" id="IPR027432">
    <property type="entry name" value="dGTP_triphosphohydrolase_C"/>
</dbReference>
<dbReference type="Pfam" id="PF13286">
    <property type="entry name" value="HD_assoc"/>
    <property type="match status" value="1"/>
</dbReference>
<dbReference type="InterPro" id="IPR023293">
    <property type="entry name" value="dGTP_triP_hydro_central_sf"/>
</dbReference>
<dbReference type="OrthoDB" id="9803619at2"/>
<keyword evidence="4" id="KW-1185">Reference proteome</keyword>
<gene>
    <name evidence="3" type="ORF">SY85_04005</name>
</gene>
<dbReference type="SUPFAM" id="SSF109604">
    <property type="entry name" value="HD-domain/PDEase-like"/>
    <property type="match status" value="1"/>
</dbReference>
<dbReference type="PROSITE" id="PS51831">
    <property type="entry name" value="HD"/>
    <property type="match status" value="1"/>
</dbReference>
<dbReference type="STRING" id="1492898.SY85_04005"/>
<dbReference type="GO" id="GO:0006203">
    <property type="term" value="P:dGTP catabolic process"/>
    <property type="evidence" value="ECO:0007669"/>
    <property type="project" value="TreeGrafter"/>
</dbReference>
<evidence type="ECO:0000256" key="1">
    <source>
        <dbReference type="ARBA" id="ARBA00022801"/>
    </source>
</evidence>
<dbReference type="Gene3D" id="1.10.3210.10">
    <property type="entry name" value="Hypothetical protein af1432"/>
    <property type="match status" value="1"/>
</dbReference>
<evidence type="ECO:0000313" key="3">
    <source>
        <dbReference type="EMBL" id="ANE53306.1"/>
    </source>
</evidence>
<accession>A0A172U212</accession>
<dbReference type="PANTHER" id="PTHR11373:SF32">
    <property type="entry name" value="DEOXYGUANOSINETRIPHOSPHATE TRIPHOSPHOHYDROLASE"/>
    <property type="match status" value="1"/>
</dbReference>
<proteinExistence type="predicted"/>
<dbReference type="GO" id="GO:0008832">
    <property type="term" value="F:dGTPase activity"/>
    <property type="evidence" value="ECO:0007669"/>
    <property type="project" value="TreeGrafter"/>
</dbReference>
<dbReference type="Gene3D" id="1.10.3410.10">
    <property type="entry name" value="putative deoxyguanosinetriphosphate triphosphohydrolase like domain"/>
    <property type="match status" value="1"/>
</dbReference>
<evidence type="ECO:0000313" key="4">
    <source>
        <dbReference type="Proteomes" id="UP000077177"/>
    </source>
</evidence>
<dbReference type="InterPro" id="IPR050135">
    <property type="entry name" value="dGTPase-like"/>
</dbReference>
<reference evidence="4" key="1">
    <citation type="submission" date="2015-01" db="EMBL/GenBank/DDBJ databases">
        <title>Flavisolibacter sp./LCS9/ whole genome sequencing.</title>
        <authorList>
            <person name="Kim M.K."/>
            <person name="Srinivasan S."/>
            <person name="Lee J.-J."/>
        </authorList>
    </citation>
    <scope>NUCLEOTIDE SEQUENCE [LARGE SCALE GENOMIC DNA]</scope>
    <source>
        <strain evidence="4">LCS9</strain>
    </source>
</reference>
<dbReference type="PATRIC" id="fig|1492898.3.peg.874"/>
<dbReference type="Proteomes" id="UP000077177">
    <property type="component" value="Chromosome"/>
</dbReference>
<sequence length="459" mass="52318">MQYDQLFTHKRVGSDKIPSGPRSGFQRDYDRLIFSSAFRRLQNKTQVFPLPGTAFVHNRLTHSLEVASVGRSLGKMTGERIASQFKHSNEEAYEFYKYELSNVLAAGCLAHDIGNPAFGHSGEKAISAYFVENAQAIIDGQELQNYFSENEWKDLCTFEGNANAIRILTHSFRGRFKGGFGLTYTTVASILKYPCESNAMDKGYKHRKKYGFFQSEKDTIKQLAWELNMLQESEQPVIYKRHPFVYLVEAADDICYSIVDMEDAQRLGILQKEEVVEAFMEVIRNINRPDENATKILGYFNDIKDTNEAIAFLRAKVINILANEAADVFIAQQDDILGGTFNNTLVDAIQDKCEALKKVQYLSRTKIYNHDTVLQIELAGYNVMSELLQLFIPALLKNKPSHREAIALKLFPYQFTEFEEKASPYEKVLSALDYLSGMTDEYATEIYRRLKGIVIPNHG</sequence>
<dbReference type="Pfam" id="PF01966">
    <property type="entry name" value="HD"/>
    <property type="match status" value="1"/>
</dbReference>
<dbReference type="InterPro" id="IPR003607">
    <property type="entry name" value="HD/PDEase_dom"/>
</dbReference>
<dbReference type="NCBIfam" id="TIGR01353">
    <property type="entry name" value="dGTP_triPase"/>
    <property type="match status" value="1"/>
</dbReference>
<keyword evidence="1 3" id="KW-0378">Hydrolase</keyword>
<dbReference type="KEGG" id="fla:SY85_04005"/>
<dbReference type="Gene3D" id="1.10.3550.10">
    <property type="entry name" value="eoxyguanosinetriphosphate triphosphohydrolase domain-like"/>
    <property type="match status" value="1"/>
</dbReference>
<organism evidence="3 4">
    <name type="scientific">Flavisolibacter tropicus</name>
    <dbReference type="NCBI Taxonomy" id="1492898"/>
    <lineage>
        <taxon>Bacteria</taxon>
        <taxon>Pseudomonadati</taxon>
        <taxon>Bacteroidota</taxon>
        <taxon>Chitinophagia</taxon>
        <taxon>Chitinophagales</taxon>
        <taxon>Chitinophagaceae</taxon>
        <taxon>Flavisolibacter</taxon>
    </lineage>
</organism>
<dbReference type="EMBL" id="CP011390">
    <property type="protein sequence ID" value="ANE53306.1"/>
    <property type="molecule type" value="Genomic_DNA"/>
</dbReference>
<dbReference type="PANTHER" id="PTHR11373">
    <property type="entry name" value="DEOXYNUCLEOSIDE TRIPHOSPHATE TRIPHOSPHOHYDROLASE"/>
    <property type="match status" value="1"/>
</dbReference>